<proteinExistence type="predicted"/>
<accession>A0AAX6EJF4</accession>
<evidence type="ECO:0000313" key="3">
    <source>
        <dbReference type="Proteomes" id="UP001140949"/>
    </source>
</evidence>
<sequence>MPPNSINGFGKPNPFPNATKLYRLTRDHRIYHFSLPLPTHQSPSSRWPSSSRSATPALTVTLLNTPLNIQSLQSSNVLHPSNVHLKSLPYRGTDFGLPPGVENTDSLPLPSIIRIFDSSESFQPHFVHFLSELTRENNGQPPLLIIADVFRDGRSTSPGASTYRTPASPRAGPSGLRPTCPSGSTCRMLQHLPARRNSTSRAFPRLSSCRRTRCPVTCVLPTAATPGRGSSGGRSRGRCGRTRSCATQSRRSRPRG</sequence>
<dbReference type="Gene3D" id="3.40.50.2000">
    <property type="entry name" value="Glycogen Phosphorylase B"/>
    <property type="match status" value="1"/>
</dbReference>
<name>A0AAX6EJF4_IRIPA</name>
<evidence type="ECO:0000256" key="1">
    <source>
        <dbReference type="SAM" id="MobiDB-lite"/>
    </source>
</evidence>
<organism evidence="2 3">
    <name type="scientific">Iris pallida</name>
    <name type="common">Sweet iris</name>
    <dbReference type="NCBI Taxonomy" id="29817"/>
    <lineage>
        <taxon>Eukaryota</taxon>
        <taxon>Viridiplantae</taxon>
        <taxon>Streptophyta</taxon>
        <taxon>Embryophyta</taxon>
        <taxon>Tracheophyta</taxon>
        <taxon>Spermatophyta</taxon>
        <taxon>Magnoliopsida</taxon>
        <taxon>Liliopsida</taxon>
        <taxon>Asparagales</taxon>
        <taxon>Iridaceae</taxon>
        <taxon>Iridoideae</taxon>
        <taxon>Irideae</taxon>
        <taxon>Iris</taxon>
    </lineage>
</organism>
<dbReference type="SUPFAM" id="SSF53756">
    <property type="entry name" value="UDP-Glycosyltransferase/glycogen phosphorylase"/>
    <property type="match status" value="1"/>
</dbReference>
<reference evidence="2" key="2">
    <citation type="submission" date="2023-04" db="EMBL/GenBank/DDBJ databases">
        <authorList>
            <person name="Bruccoleri R.E."/>
            <person name="Oakeley E.J."/>
            <person name="Faust A.-M."/>
            <person name="Dessus-Babus S."/>
            <person name="Altorfer M."/>
            <person name="Burckhardt D."/>
            <person name="Oertli M."/>
            <person name="Naumann U."/>
            <person name="Petersen F."/>
            <person name="Wong J."/>
        </authorList>
    </citation>
    <scope>NUCLEOTIDE SEQUENCE</scope>
    <source>
        <strain evidence="2">GSM-AAB239-AS_SAM_17_03QT</strain>
        <tissue evidence="2">Leaf</tissue>
    </source>
</reference>
<feature type="compositionally biased region" description="Polar residues" evidence="1">
    <location>
        <begin position="156"/>
        <end position="165"/>
    </location>
</feature>
<reference evidence="2" key="1">
    <citation type="journal article" date="2023" name="GigaByte">
        <title>Genome assembly of the bearded iris, Iris pallida Lam.</title>
        <authorList>
            <person name="Bruccoleri R.E."/>
            <person name="Oakeley E.J."/>
            <person name="Faust A.M.E."/>
            <person name="Altorfer M."/>
            <person name="Dessus-Babus S."/>
            <person name="Burckhardt D."/>
            <person name="Oertli M."/>
            <person name="Naumann U."/>
            <person name="Petersen F."/>
            <person name="Wong J."/>
        </authorList>
    </citation>
    <scope>NUCLEOTIDE SEQUENCE</scope>
    <source>
        <strain evidence="2">GSM-AAB239-AS_SAM_17_03QT</strain>
    </source>
</reference>
<feature type="region of interest" description="Disordered" evidence="1">
    <location>
        <begin position="156"/>
        <end position="184"/>
    </location>
</feature>
<keyword evidence="3" id="KW-1185">Reference proteome</keyword>
<gene>
    <name evidence="2" type="ORF">M6B38_185650</name>
</gene>
<dbReference type="Proteomes" id="UP001140949">
    <property type="component" value="Unassembled WGS sequence"/>
</dbReference>
<comment type="caution">
    <text evidence="2">The sequence shown here is derived from an EMBL/GenBank/DDBJ whole genome shotgun (WGS) entry which is preliminary data.</text>
</comment>
<dbReference type="AlphaFoldDB" id="A0AAX6EJF4"/>
<protein>
    <submittedName>
        <fullName evidence="2">Uncharacterized protein</fullName>
    </submittedName>
</protein>
<feature type="region of interest" description="Disordered" evidence="1">
    <location>
        <begin position="220"/>
        <end position="256"/>
    </location>
</feature>
<evidence type="ECO:0000313" key="2">
    <source>
        <dbReference type="EMBL" id="KAJ6804170.1"/>
    </source>
</evidence>
<dbReference type="EMBL" id="JANAVB010036019">
    <property type="protein sequence ID" value="KAJ6804170.1"/>
    <property type="molecule type" value="Genomic_DNA"/>
</dbReference>